<dbReference type="Pfam" id="PF08241">
    <property type="entry name" value="Methyltransf_11"/>
    <property type="match status" value="1"/>
</dbReference>
<dbReference type="EMBL" id="UINC01004708">
    <property type="protein sequence ID" value="SVA16281.1"/>
    <property type="molecule type" value="Genomic_DNA"/>
</dbReference>
<organism evidence="2">
    <name type="scientific">marine metagenome</name>
    <dbReference type="NCBI Taxonomy" id="408172"/>
    <lineage>
        <taxon>unclassified sequences</taxon>
        <taxon>metagenomes</taxon>
        <taxon>ecological metagenomes</taxon>
    </lineage>
</organism>
<sequence length="281" mass="31211">MVDFDSADIRRYYDRNTAAFVAYGQGGGVGAIHRPVWGEQVDNPDAAFRYVEDRILDHLLTLSGDSTQLHVIDLGCGVGASLCYLATRLPIRGTGLTLSPVQVGHAESRIREAALVDRVVCREGDFCTPPDDLSPADLTYAIESFVHGPDPAQFFATCARLTRSKGLLVICDDFQRQSESARATRALEQFRHGWHLNTLIRISELHAFATAAGFDAISVDDLTPHLALHRRRDRMLAAFIALFGWFPLDRTRFAHLVGGNALRTCLLNGWIGYDLAVFRRR</sequence>
<gene>
    <name evidence="2" type="ORF">METZ01_LOCUS69135</name>
</gene>
<feature type="domain" description="Methyltransferase type 11" evidence="1">
    <location>
        <begin position="73"/>
        <end position="170"/>
    </location>
</feature>
<accession>A0A381TL97</accession>
<evidence type="ECO:0000259" key="1">
    <source>
        <dbReference type="Pfam" id="PF08241"/>
    </source>
</evidence>
<dbReference type="GO" id="GO:0008757">
    <property type="term" value="F:S-adenosylmethionine-dependent methyltransferase activity"/>
    <property type="evidence" value="ECO:0007669"/>
    <property type="project" value="InterPro"/>
</dbReference>
<name>A0A381TL97_9ZZZZ</name>
<dbReference type="SUPFAM" id="SSF53335">
    <property type="entry name" value="S-adenosyl-L-methionine-dependent methyltransferases"/>
    <property type="match status" value="1"/>
</dbReference>
<reference evidence="2" key="1">
    <citation type="submission" date="2018-05" db="EMBL/GenBank/DDBJ databases">
        <authorList>
            <person name="Lanie J.A."/>
            <person name="Ng W.-L."/>
            <person name="Kazmierczak K.M."/>
            <person name="Andrzejewski T.M."/>
            <person name="Davidsen T.M."/>
            <person name="Wayne K.J."/>
            <person name="Tettelin H."/>
            <person name="Glass J.I."/>
            <person name="Rusch D."/>
            <person name="Podicherti R."/>
            <person name="Tsui H.-C.T."/>
            <person name="Winkler M.E."/>
        </authorList>
    </citation>
    <scope>NUCLEOTIDE SEQUENCE</scope>
</reference>
<protein>
    <recommendedName>
        <fullName evidence="1">Methyltransferase type 11 domain-containing protein</fullName>
    </recommendedName>
</protein>
<dbReference type="PANTHER" id="PTHR44742">
    <property type="match status" value="1"/>
</dbReference>
<dbReference type="AlphaFoldDB" id="A0A381TL97"/>
<evidence type="ECO:0000313" key="2">
    <source>
        <dbReference type="EMBL" id="SVA16281.1"/>
    </source>
</evidence>
<dbReference type="InterPro" id="IPR029063">
    <property type="entry name" value="SAM-dependent_MTases_sf"/>
</dbReference>
<dbReference type="PANTHER" id="PTHR44742:SF2">
    <property type="entry name" value="24-METHYLENESTEROL C-METHYLTRANSFERASE 2"/>
    <property type="match status" value="1"/>
</dbReference>
<dbReference type="InterPro" id="IPR013216">
    <property type="entry name" value="Methyltransf_11"/>
</dbReference>
<dbReference type="Gene3D" id="3.40.50.150">
    <property type="entry name" value="Vaccinia Virus protein VP39"/>
    <property type="match status" value="1"/>
</dbReference>
<dbReference type="CDD" id="cd02440">
    <property type="entry name" value="AdoMet_MTases"/>
    <property type="match status" value="1"/>
</dbReference>
<proteinExistence type="predicted"/>